<feature type="region of interest" description="Disordered" evidence="1">
    <location>
        <begin position="1"/>
        <end position="29"/>
    </location>
</feature>
<sequence>MTAFSTSASLRSLSSSVQLSQKNQHHFTRPKTTVFHQSNPLLSQDLLLSAAATPRSLICKSQSNNRSDASTPSILFFLNDGLQTS</sequence>
<accession>A0AAV6J679</accession>
<dbReference type="AlphaFoldDB" id="A0AAV6J679"/>
<dbReference type="EMBL" id="JACTNZ010000008">
    <property type="protein sequence ID" value="KAG5535262.1"/>
    <property type="molecule type" value="Genomic_DNA"/>
</dbReference>
<organism evidence="2 3">
    <name type="scientific">Rhododendron griersonianum</name>
    <dbReference type="NCBI Taxonomy" id="479676"/>
    <lineage>
        <taxon>Eukaryota</taxon>
        <taxon>Viridiplantae</taxon>
        <taxon>Streptophyta</taxon>
        <taxon>Embryophyta</taxon>
        <taxon>Tracheophyta</taxon>
        <taxon>Spermatophyta</taxon>
        <taxon>Magnoliopsida</taxon>
        <taxon>eudicotyledons</taxon>
        <taxon>Gunneridae</taxon>
        <taxon>Pentapetalae</taxon>
        <taxon>asterids</taxon>
        <taxon>Ericales</taxon>
        <taxon>Ericaceae</taxon>
        <taxon>Ericoideae</taxon>
        <taxon>Rhodoreae</taxon>
        <taxon>Rhododendron</taxon>
    </lineage>
</organism>
<reference evidence="2" key="1">
    <citation type="submission" date="2020-08" db="EMBL/GenBank/DDBJ databases">
        <title>Plant Genome Project.</title>
        <authorList>
            <person name="Zhang R.-G."/>
        </authorList>
    </citation>
    <scope>NUCLEOTIDE SEQUENCE</scope>
    <source>
        <strain evidence="2">WSP0</strain>
        <tissue evidence="2">Leaf</tissue>
    </source>
</reference>
<gene>
    <name evidence="2" type="ORF">RHGRI_023146</name>
</gene>
<name>A0AAV6J679_9ERIC</name>
<feature type="compositionally biased region" description="Low complexity" evidence="1">
    <location>
        <begin position="1"/>
        <end position="20"/>
    </location>
</feature>
<protein>
    <submittedName>
        <fullName evidence="2">Uncharacterized protein</fullName>
    </submittedName>
</protein>
<comment type="caution">
    <text evidence="2">The sequence shown here is derived from an EMBL/GenBank/DDBJ whole genome shotgun (WGS) entry which is preliminary data.</text>
</comment>
<keyword evidence="3" id="KW-1185">Reference proteome</keyword>
<evidence type="ECO:0000256" key="1">
    <source>
        <dbReference type="SAM" id="MobiDB-lite"/>
    </source>
</evidence>
<evidence type="ECO:0000313" key="2">
    <source>
        <dbReference type="EMBL" id="KAG5535262.1"/>
    </source>
</evidence>
<evidence type="ECO:0000313" key="3">
    <source>
        <dbReference type="Proteomes" id="UP000823749"/>
    </source>
</evidence>
<dbReference type="Proteomes" id="UP000823749">
    <property type="component" value="Chromosome 8"/>
</dbReference>
<proteinExistence type="predicted"/>